<dbReference type="AlphaFoldDB" id="A0A9W8A7F7"/>
<dbReference type="Proteomes" id="UP001150569">
    <property type="component" value="Unassembled WGS sequence"/>
</dbReference>
<dbReference type="GO" id="GO:0071028">
    <property type="term" value="P:nuclear mRNA surveillance"/>
    <property type="evidence" value="ECO:0007669"/>
    <property type="project" value="TreeGrafter"/>
</dbReference>
<dbReference type="InterPro" id="IPR001247">
    <property type="entry name" value="ExoRNase_PH_dom1"/>
</dbReference>
<evidence type="ECO:0000313" key="10">
    <source>
        <dbReference type="EMBL" id="KAJ1922716.1"/>
    </source>
</evidence>
<dbReference type="OrthoDB" id="2504340at2759"/>
<dbReference type="GO" id="GO:0005730">
    <property type="term" value="C:nucleolus"/>
    <property type="evidence" value="ECO:0007669"/>
    <property type="project" value="TreeGrafter"/>
</dbReference>
<evidence type="ECO:0000256" key="7">
    <source>
        <dbReference type="ARBA" id="ARBA00022884"/>
    </source>
</evidence>
<sequence>MDRRRVPGPEMSVAPLVATLVDGEVIMDTPSVVDVINRQGRRQDGRLPDALRPVFLKAGLITQASGSAYYEQQNTRVACGVYGPRQNKRAQFNELAKLECEFKFTTFSCSKRRQPFRDPEERELAGFLVQALTPAVRLERYPKSTLSLYISVIQSDGWWSTLAAAITCASVALVDAGIDMVDSVVATSAVALGPERLLVDATGTEEAAATTAVIKAASGGEDKEALEGPRGCLVVAQLPAFHEVTHTVQIGQMAVDELTEALSVCSEAAAKLHTVVNHFLRQSVLADGDDEA</sequence>
<keyword evidence="11" id="KW-1185">Reference proteome</keyword>
<organism evidence="10 11">
    <name type="scientific">Tieghemiomyces parasiticus</name>
    <dbReference type="NCBI Taxonomy" id="78921"/>
    <lineage>
        <taxon>Eukaryota</taxon>
        <taxon>Fungi</taxon>
        <taxon>Fungi incertae sedis</taxon>
        <taxon>Zoopagomycota</taxon>
        <taxon>Kickxellomycotina</taxon>
        <taxon>Dimargaritomycetes</taxon>
        <taxon>Dimargaritales</taxon>
        <taxon>Dimargaritaceae</taxon>
        <taxon>Tieghemiomyces</taxon>
    </lineage>
</organism>
<keyword evidence="8" id="KW-0539">Nucleus</keyword>
<dbReference type="InterPro" id="IPR027408">
    <property type="entry name" value="PNPase/RNase_PH_dom_sf"/>
</dbReference>
<evidence type="ECO:0000259" key="9">
    <source>
        <dbReference type="Pfam" id="PF01138"/>
    </source>
</evidence>
<keyword evidence="6" id="KW-0271">Exosome</keyword>
<dbReference type="InterPro" id="IPR036345">
    <property type="entry name" value="ExoRNase_PH_dom2_sf"/>
</dbReference>
<dbReference type="GO" id="GO:0016075">
    <property type="term" value="P:rRNA catabolic process"/>
    <property type="evidence" value="ECO:0007669"/>
    <property type="project" value="TreeGrafter"/>
</dbReference>
<comment type="similarity">
    <text evidence="3">Belongs to the RNase PH family.</text>
</comment>
<evidence type="ECO:0000256" key="2">
    <source>
        <dbReference type="ARBA" id="ARBA00004496"/>
    </source>
</evidence>
<evidence type="ECO:0000313" key="11">
    <source>
        <dbReference type="Proteomes" id="UP001150569"/>
    </source>
</evidence>
<dbReference type="PANTHER" id="PTHR11953:SF2">
    <property type="entry name" value="EXOSOME COMPLEX COMPONENT MTR3"/>
    <property type="match status" value="1"/>
</dbReference>
<dbReference type="GO" id="GO:0000177">
    <property type="term" value="C:cytoplasmic exosome (RNase complex)"/>
    <property type="evidence" value="ECO:0007669"/>
    <property type="project" value="TreeGrafter"/>
</dbReference>
<dbReference type="Pfam" id="PF01138">
    <property type="entry name" value="RNase_PH"/>
    <property type="match status" value="1"/>
</dbReference>
<comment type="caution">
    <text evidence="10">The sequence shown here is derived from an EMBL/GenBank/DDBJ whole genome shotgun (WGS) entry which is preliminary data.</text>
</comment>
<keyword evidence="4" id="KW-0963">Cytoplasm</keyword>
<dbReference type="InterPro" id="IPR020568">
    <property type="entry name" value="Ribosomal_Su5_D2-typ_SF"/>
</dbReference>
<dbReference type="GO" id="GO:0006364">
    <property type="term" value="P:rRNA processing"/>
    <property type="evidence" value="ECO:0007669"/>
    <property type="project" value="UniProtKB-KW"/>
</dbReference>
<keyword evidence="7" id="KW-0694">RNA-binding</keyword>
<dbReference type="InterPro" id="IPR050080">
    <property type="entry name" value="RNase_PH"/>
</dbReference>
<dbReference type="GO" id="GO:0003723">
    <property type="term" value="F:RNA binding"/>
    <property type="evidence" value="ECO:0007669"/>
    <property type="project" value="UniProtKB-KW"/>
</dbReference>
<dbReference type="SUPFAM" id="SSF55666">
    <property type="entry name" value="Ribonuclease PH domain 2-like"/>
    <property type="match status" value="1"/>
</dbReference>
<evidence type="ECO:0000256" key="3">
    <source>
        <dbReference type="ARBA" id="ARBA00006678"/>
    </source>
</evidence>
<evidence type="ECO:0000256" key="8">
    <source>
        <dbReference type="ARBA" id="ARBA00023242"/>
    </source>
</evidence>
<keyword evidence="5" id="KW-0698">rRNA processing</keyword>
<dbReference type="GO" id="GO:0034475">
    <property type="term" value="P:U4 snRNA 3'-end processing"/>
    <property type="evidence" value="ECO:0007669"/>
    <property type="project" value="TreeGrafter"/>
</dbReference>
<evidence type="ECO:0000256" key="1">
    <source>
        <dbReference type="ARBA" id="ARBA00004123"/>
    </source>
</evidence>
<dbReference type="PANTHER" id="PTHR11953">
    <property type="entry name" value="EXOSOME COMPLEX COMPONENT"/>
    <property type="match status" value="1"/>
</dbReference>
<evidence type="ECO:0000256" key="6">
    <source>
        <dbReference type="ARBA" id="ARBA00022835"/>
    </source>
</evidence>
<dbReference type="GO" id="GO:0071051">
    <property type="term" value="P:poly(A)-dependent snoRNA 3'-end processing"/>
    <property type="evidence" value="ECO:0007669"/>
    <property type="project" value="TreeGrafter"/>
</dbReference>
<dbReference type="Gene3D" id="3.30.230.70">
    <property type="entry name" value="GHMP Kinase, N-terminal domain"/>
    <property type="match status" value="1"/>
</dbReference>
<name>A0A9W8A7F7_9FUNG</name>
<accession>A0A9W8A7F7</accession>
<evidence type="ECO:0000256" key="5">
    <source>
        <dbReference type="ARBA" id="ARBA00022552"/>
    </source>
</evidence>
<feature type="domain" description="Exoribonuclease phosphorolytic" evidence="9">
    <location>
        <begin position="51"/>
        <end position="178"/>
    </location>
</feature>
<protein>
    <submittedName>
        <fullName evidence="10">3'-5'-exoribonuclease</fullName>
    </submittedName>
</protein>
<dbReference type="EMBL" id="JANBPT010000377">
    <property type="protein sequence ID" value="KAJ1922716.1"/>
    <property type="molecule type" value="Genomic_DNA"/>
</dbReference>
<dbReference type="SUPFAM" id="SSF54211">
    <property type="entry name" value="Ribosomal protein S5 domain 2-like"/>
    <property type="match status" value="1"/>
</dbReference>
<comment type="subcellular location">
    <subcellularLocation>
        <location evidence="2">Cytoplasm</location>
    </subcellularLocation>
    <subcellularLocation>
        <location evidence="1">Nucleus</location>
    </subcellularLocation>
</comment>
<evidence type="ECO:0000256" key="4">
    <source>
        <dbReference type="ARBA" id="ARBA00022490"/>
    </source>
</evidence>
<gene>
    <name evidence="10" type="primary">MTR3_2</name>
    <name evidence="10" type="ORF">IWQ60_006338</name>
</gene>
<dbReference type="CDD" id="cd11371">
    <property type="entry name" value="RNase_PH_MTR3"/>
    <property type="match status" value="1"/>
</dbReference>
<proteinExistence type="inferred from homology"/>
<dbReference type="GO" id="GO:0000176">
    <property type="term" value="C:nuclear exosome (RNase complex)"/>
    <property type="evidence" value="ECO:0007669"/>
    <property type="project" value="TreeGrafter"/>
</dbReference>
<reference evidence="10" key="1">
    <citation type="submission" date="2022-07" db="EMBL/GenBank/DDBJ databases">
        <title>Phylogenomic reconstructions and comparative analyses of Kickxellomycotina fungi.</title>
        <authorList>
            <person name="Reynolds N.K."/>
            <person name="Stajich J.E."/>
            <person name="Barry K."/>
            <person name="Grigoriev I.V."/>
            <person name="Crous P."/>
            <person name="Smith M.E."/>
        </authorList>
    </citation>
    <scope>NUCLEOTIDE SEQUENCE</scope>
    <source>
        <strain evidence="10">RSA 861</strain>
    </source>
</reference>